<protein>
    <submittedName>
        <fullName evidence="2">Uncharacterized protein</fullName>
    </submittedName>
</protein>
<proteinExistence type="predicted"/>
<evidence type="ECO:0000313" key="2">
    <source>
        <dbReference type="EMBL" id="KAH7037595.1"/>
    </source>
</evidence>
<comment type="caution">
    <text evidence="2">The sequence shown here is derived from an EMBL/GenBank/DDBJ whole genome shotgun (WGS) entry which is preliminary data.</text>
</comment>
<organism evidence="2 3">
    <name type="scientific">Microdochium trichocladiopsis</name>
    <dbReference type="NCBI Taxonomy" id="1682393"/>
    <lineage>
        <taxon>Eukaryota</taxon>
        <taxon>Fungi</taxon>
        <taxon>Dikarya</taxon>
        <taxon>Ascomycota</taxon>
        <taxon>Pezizomycotina</taxon>
        <taxon>Sordariomycetes</taxon>
        <taxon>Xylariomycetidae</taxon>
        <taxon>Xylariales</taxon>
        <taxon>Microdochiaceae</taxon>
        <taxon>Microdochium</taxon>
    </lineage>
</organism>
<evidence type="ECO:0000256" key="1">
    <source>
        <dbReference type="SAM" id="MobiDB-lite"/>
    </source>
</evidence>
<dbReference type="Proteomes" id="UP000756346">
    <property type="component" value="Unassembled WGS sequence"/>
</dbReference>
<feature type="compositionally biased region" description="Basic and acidic residues" evidence="1">
    <location>
        <begin position="108"/>
        <end position="118"/>
    </location>
</feature>
<name>A0A9P8YDR8_9PEZI</name>
<reference evidence="2" key="1">
    <citation type="journal article" date="2021" name="Nat. Commun.">
        <title>Genetic determinants of endophytism in the Arabidopsis root mycobiome.</title>
        <authorList>
            <person name="Mesny F."/>
            <person name="Miyauchi S."/>
            <person name="Thiergart T."/>
            <person name="Pickel B."/>
            <person name="Atanasova L."/>
            <person name="Karlsson M."/>
            <person name="Huettel B."/>
            <person name="Barry K.W."/>
            <person name="Haridas S."/>
            <person name="Chen C."/>
            <person name="Bauer D."/>
            <person name="Andreopoulos W."/>
            <person name="Pangilinan J."/>
            <person name="LaButti K."/>
            <person name="Riley R."/>
            <person name="Lipzen A."/>
            <person name="Clum A."/>
            <person name="Drula E."/>
            <person name="Henrissat B."/>
            <person name="Kohler A."/>
            <person name="Grigoriev I.V."/>
            <person name="Martin F.M."/>
            <person name="Hacquard S."/>
        </authorList>
    </citation>
    <scope>NUCLEOTIDE SEQUENCE</scope>
    <source>
        <strain evidence="2">MPI-CAGE-CH-0230</strain>
    </source>
</reference>
<dbReference type="GeneID" id="70187651"/>
<feature type="compositionally biased region" description="Low complexity" evidence="1">
    <location>
        <begin position="66"/>
        <end position="95"/>
    </location>
</feature>
<sequence>MSRKGKDIRSFFQPSSSQAPAPQAATRERLEPEQRRRRQQSPRNHAASSARATPDFPSLPSSPVPAATAATTAAVTVTHPSGLHPSSLPSSPQTPRRTDATGIKKGSLKRDDEIKGSDEDTDGDGNVSDSSVESLSAIFGLSKPSPKYERPAQETATPQAKRVASLGVYGHKSPLTLQQRLRRGGAGGGSGIGAPGSRPVKKRKFDMKALLQHAREDERAEESARRAQELIDMPDDDDDEGGKGGSDSDVKAGRGTTNLQEKARAILQGDGDDETGEKLVRAIDRTKSKPTRRCCYFFSPKLSPSAIRGKRAPFPLTSANGRWKFLRDPTTRDQSMIHHIPQTLVARGFQIPEALLLWLIGEACVEPDAQLRLRYCDIVTLCGERAARLVTANNLYTLLEGLGGPRGREEDGKFVSTMEMEEAYTKRDWGPLVSFLRMLVGLAPFLSEPFDAILLLLRMSLDPICGTVVRHEHAVALQALVMCLPETSVPQLAAKICDYVARHISEMVLKAQAVNSIPKTTARLQSLWRSVAQGILFGSAAHQNGLTLDMILERLKQHDFAINQDTDFEEFRSLVLLLDSAIGNAAFLRIQGSSPLADRSCSLPVEPEHIATSPNTIVVSAAASPASAATAKPAAAAHYRQAESKADANRRFDAAVDALTRRIEVLQNKIHDSNSPERKEAKTSLDALAKRLAYSVRTRPPAKTSIFDVHLLRNTVLGRKMKQDEEEQTELPKQRDFMKNWAVAATTPSALVDKKSKLNAVLVDGETGLSHNVL</sequence>
<feature type="compositionally biased region" description="Gly residues" evidence="1">
    <location>
        <begin position="184"/>
        <end position="194"/>
    </location>
</feature>
<feature type="region of interest" description="Disordered" evidence="1">
    <location>
        <begin position="1"/>
        <end position="260"/>
    </location>
</feature>
<dbReference type="AlphaFoldDB" id="A0A9P8YDR8"/>
<dbReference type="RefSeq" id="XP_046016716.1">
    <property type="nucleotide sequence ID" value="XM_046158105.1"/>
</dbReference>
<gene>
    <name evidence="2" type="ORF">B0I36DRAFT_359270</name>
</gene>
<accession>A0A9P8YDR8</accession>
<keyword evidence="3" id="KW-1185">Reference proteome</keyword>
<dbReference type="OrthoDB" id="5350396at2759"/>
<evidence type="ECO:0000313" key="3">
    <source>
        <dbReference type="Proteomes" id="UP000756346"/>
    </source>
</evidence>
<dbReference type="EMBL" id="JAGTJQ010000002">
    <property type="protein sequence ID" value="KAH7037595.1"/>
    <property type="molecule type" value="Genomic_DNA"/>
</dbReference>
<feature type="compositionally biased region" description="Basic and acidic residues" evidence="1">
    <location>
        <begin position="213"/>
        <end position="229"/>
    </location>
</feature>
<feature type="compositionally biased region" description="Low complexity" evidence="1">
    <location>
        <begin position="13"/>
        <end position="25"/>
    </location>
</feature>